<accession>A0A1G2PMN8</accession>
<proteinExistence type="predicted"/>
<name>A0A1G2PMN8_9BACT</name>
<evidence type="ECO:0000313" key="2">
    <source>
        <dbReference type="Proteomes" id="UP000177629"/>
    </source>
</evidence>
<gene>
    <name evidence="1" type="ORF">A2806_01550</name>
</gene>
<reference evidence="1 2" key="1">
    <citation type="journal article" date="2016" name="Nat. Commun.">
        <title>Thousands of microbial genomes shed light on interconnected biogeochemical processes in an aquifer system.</title>
        <authorList>
            <person name="Anantharaman K."/>
            <person name="Brown C.T."/>
            <person name="Hug L.A."/>
            <person name="Sharon I."/>
            <person name="Castelle C.J."/>
            <person name="Probst A.J."/>
            <person name="Thomas B.C."/>
            <person name="Singh A."/>
            <person name="Wilkins M.J."/>
            <person name="Karaoz U."/>
            <person name="Brodie E.L."/>
            <person name="Williams K.H."/>
            <person name="Hubbard S.S."/>
            <person name="Banfield J.F."/>
        </authorList>
    </citation>
    <scope>NUCLEOTIDE SEQUENCE [LARGE SCALE GENOMIC DNA]</scope>
</reference>
<dbReference type="Proteomes" id="UP000177629">
    <property type="component" value="Unassembled WGS sequence"/>
</dbReference>
<dbReference type="EMBL" id="MHSS01000001">
    <property type="protein sequence ID" value="OHA49009.1"/>
    <property type="molecule type" value="Genomic_DNA"/>
</dbReference>
<comment type="caution">
    <text evidence="1">The sequence shown here is derived from an EMBL/GenBank/DDBJ whole genome shotgun (WGS) entry which is preliminary data.</text>
</comment>
<sequence length="59" mass="6634">MISKASECEIFVMRGGIDKNHLRAIHGPRFILEAENCARRALNVALRRAAQADKTKARK</sequence>
<dbReference type="AlphaFoldDB" id="A0A1G2PMN8"/>
<organism evidence="1 2">
    <name type="scientific">Candidatus Terrybacteria bacterium RIFCSPHIGHO2_01_FULL_48_17</name>
    <dbReference type="NCBI Taxonomy" id="1802362"/>
    <lineage>
        <taxon>Bacteria</taxon>
        <taxon>Candidatus Terryibacteriota</taxon>
    </lineage>
</organism>
<evidence type="ECO:0000313" key="1">
    <source>
        <dbReference type="EMBL" id="OHA49009.1"/>
    </source>
</evidence>
<protein>
    <submittedName>
        <fullName evidence="1">Uncharacterized protein</fullName>
    </submittedName>
</protein>